<name>A0A6C0EM27_9ZZZZ</name>
<evidence type="ECO:0000313" key="1">
    <source>
        <dbReference type="EMBL" id="QHT29390.1"/>
    </source>
</evidence>
<dbReference type="SUPFAM" id="SSF57850">
    <property type="entry name" value="RING/U-box"/>
    <property type="match status" value="1"/>
</dbReference>
<reference evidence="1" key="1">
    <citation type="journal article" date="2020" name="Nature">
        <title>Giant virus diversity and host interactions through global metagenomics.</title>
        <authorList>
            <person name="Schulz F."/>
            <person name="Roux S."/>
            <person name="Paez-Espino D."/>
            <person name="Jungbluth S."/>
            <person name="Walsh D.A."/>
            <person name="Denef V.J."/>
            <person name="McMahon K.D."/>
            <person name="Konstantinidis K.T."/>
            <person name="Eloe-Fadrosh E.A."/>
            <person name="Kyrpides N.C."/>
            <person name="Woyke T."/>
        </authorList>
    </citation>
    <scope>NUCLEOTIDE SEQUENCE</scope>
    <source>
        <strain evidence="1">GVMAG-M-3300005589-24</strain>
    </source>
</reference>
<dbReference type="EMBL" id="MN738876">
    <property type="protein sequence ID" value="QHT29390.1"/>
    <property type="molecule type" value="Genomic_DNA"/>
</dbReference>
<dbReference type="Gene3D" id="3.30.40.10">
    <property type="entry name" value="Zinc/RING finger domain, C3HC4 (zinc finger)"/>
    <property type="match status" value="1"/>
</dbReference>
<organism evidence="1">
    <name type="scientific">viral metagenome</name>
    <dbReference type="NCBI Taxonomy" id="1070528"/>
    <lineage>
        <taxon>unclassified sequences</taxon>
        <taxon>metagenomes</taxon>
        <taxon>organismal metagenomes</taxon>
    </lineage>
</organism>
<protein>
    <submittedName>
        <fullName evidence="1">Uncharacterized protein</fullName>
    </submittedName>
</protein>
<dbReference type="AlphaFoldDB" id="A0A6C0EM27"/>
<sequence>MSNAWWNKKYGKDSICAITQTRLRPGRNKYGQKRSIFLGCHHGFNRVALQDWIVSSIEPTCPLCRKEFDPIIAFIAKR</sequence>
<accession>A0A6C0EM27</accession>
<proteinExistence type="predicted"/>
<dbReference type="InterPro" id="IPR013083">
    <property type="entry name" value="Znf_RING/FYVE/PHD"/>
</dbReference>